<feature type="region of interest" description="Disordered" evidence="3">
    <location>
        <begin position="1212"/>
        <end position="1286"/>
    </location>
</feature>
<dbReference type="InterPro" id="IPR001849">
    <property type="entry name" value="PH_domain"/>
</dbReference>
<dbReference type="EMBL" id="JASUXU010000007">
    <property type="protein sequence ID" value="KAK0325459.1"/>
    <property type="molecule type" value="Genomic_DNA"/>
</dbReference>
<feature type="region of interest" description="Disordered" evidence="3">
    <location>
        <begin position="219"/>
        <end position="238"/>
    </location>
</feature>
<feature type="compositionally biased region" description="Acidic residues" evidence="3">
    <location>
        <begin position="545"/>
        <end position="558"/>
    </location>
</feature>
<dbReference type="SUPFAM" id="SSF50729">
    <property type="entry name" value="PH domain-like"/>
    <property type="match status" value="1"/>
</dbReference>
<sequence length="1688" mass="183981">MDSVSLNFIRVWDTKCRVLTVMVRQVQPLRISKSSNTPSSTPNKMATSRPLANIGNTSQRRNSPSFNQATKKMIVSRDSSPYNENSSPFVSATTSPLGLKRMSPFRFDENTPERSPSPSVSPKRRTSIERLKQASRVKNSNIFALENKDAYDPTSMPIVERPSANRPLSQQFANNSFTRFDSLNKENNPLQNPQRPGGHKRSDTEIYLPTLSMSREATEIALPPSPEKQQSPSPTKSAMRTSMFALSQQGLFDQDAGTWSDEERAPTPRTLHGNNKSVTFHADPPIVTEYEQQTPEPSVSVGSREGSRESDDQDQDDYSFERYSSAEQQEREDSFDEDLENTDKTPVVLPEDWRHMSPDEARTDLVNQDDDVFDASPSPHRSVLGRSESVTSDGEARPLPPLPAFMTAQKRSNHGGAAGPADHASLGSRNVPSPPAPASCSKDDILRMTHGSSLTLQDRLQYLGKHPNNDRPSSSFDHEMEHAMPEELTVTNLDTGEKMDVQVRVAEAGLEEDDSLVGDLSEFASAPRISRESILRKIRNTKYDFEDDSDVDESVLDSEEGKPQPSYAELARMDPDQPIQSRENSRQTSENYLSGHVAAAPAEEYEEEVYIKSESTEDDHVDLEAIPEAVDAEPLLPPRPQLMMDDEERQSSVLHHRLSTESAEVDDDASQYSSLEPEAESTLLHSVHQPGHEEGKESLQDAMQLLTVKDYSETKATAPEPSAAATSLPSASFMGLPSYLGSGQYDFGMSAFSDPSPPASSESSKKLDLASAPVLQSTRQFWQPAPADLPNQQAYSEPADLVSPPGTPDSIVQHRASGVSSMYDELDGDGMPAQPELAPEPAPEVVIPERRATIKTGGKLKTRPSVSRADLEAMGQQRMVSSEEPMPALPSVYRAADVNNASTDDGDSQHSTEKADSLVEEKPVKRRQSRKMLNLDIPQLSTGTGDSGLGLEDEFDKVIENQKVQPPFPPPLFARFDAINQQEQGAAHNHASVDADMPSPFVPHTNGSAGANVCSPRSQKGYLMRQNTKVVVASNRNFSNDSNDTNKSVDNNATMPMSPRAARGTRSAGSSPRKPSAEQVLKTEPWNGKTRRKSVRQASAQQQARGPAPPLPGQESAMALSSVDEDYATATGSLDDEVPEGMERGRLFVKVVGVKDLDLPLPRNDRVYFQLTLDNGLHCVTTADLELGQTAPIGQEFELVVQEDLEFQLTLTTKLPPPPKPAATPTPSSPTKSVRSQKSGASGFAARFLSSPRKRAERERQEREAAELEDRRLQAEAAARKRASQAPPTAWELLHDLVNPSDGAFARAYVNLKTHEGACYGRPLTVDVPCYNEWAAEKDAQVVNSVRSKRNHGGAGLVVRRPPFVVGNLEVQLVYVPKPRGAGEEVMPKSMGSALREMGRAREEAGKVEEVREVAFEGCLSQQGGDCIHWRRRFFRLQGPRLTAYHEHTHQKRAVVNLAKASRLVDDKTSLVANPTTTTSSSSPAKSGGGRRKSAFAEEDEGYAYVEEGFRIRFANGETIDFYADSAEEKEGWMGALSQVIGKPGVGDAVGKQKKEEDGKGVRWTEVVLAREKAAAATSATAAGNAGAGAGAPAPATYSGTMGAGTTAQNPSRAPPPPPSSSSTTAQRWPQQDPQSSRAFPPPSSASNSKSAPNSPMKAPPPMPRARTPPMGNRSGGRRREAVKSMIF</sequence>
<proteinExistence type="predicted"/>
<dbReference type="GO" id="GO:0051301">
    <property type="term" value="P:cell division"/>
    <property type="evidence" value="ECO:0007669"/>
    <property type="project" value="UniProtKB-KW"/>
</dbReference>
<feature type="region of interest" description="Disordered" evidence="3">
    <location>
        <begin position="1599"/>
        <end position="1688"/>
    </location>
</feature>
<feature type="compositionally biased region" description="Low complexity" evidence="3">
    <location>
        <begin position="32"/>
        <end position="44"/>
    </location>
</feature>
<dbReference type="PROSITE" id="PS50003">
    <property type="entry name" value="PH_DOMAIN"/>
    <property type="match status" value="1"/>
</dbReference>
<feature type="region of interest" description="Disordered" evidence="3">
    <location>
        <begin position="539"/>
        <end position="701"/>
    </location>
</feature>
<feature type="compositionally biased region" description="Low complexity" evidence="3">
    <location>
        <begin position="227"/>
        <end position="237"/>
    </location>
</feature>
<organism evidence="5 6">
    <name type="scientific">Friedmanniomyces endolithicus</name>
    <dbReference type="NCBI Taxonomy" id="329885"/>
    <lineage>
        <taxon>Eukaryota</taxon>
        <taxon>Fungi</taxon>
        <taxon>Dikarya</taxon>
        <taxon>Ascomycota</taxon>
        <taxon>Pezizomycotina</taxon>
        <taxon>Dothideomycetes</taxon>
        <taxon>Dothideomycetidae</taxon>
        <taxon>Mycosphaerellales</taxon>
        <taxon>Teratosphaeriaceae</taxon>
        <taxon>Friedmanniomyces</taxon>
    </lineage>
</organism>
<dbReference type="Gene3D" id="2.30.29.30">
    <property type="entry name" value="Pleckstrin-homology domain (PH domain)/Phosphotyrosine-binding domain (PTB)"/>
    <property type="match status" value="1"/>
</dbReference>
<evidence type="ECO:0000313" key="6">
    <source>
        <dbReference type="Proteomes" id="UP001168146"/>
    </source>
</evidence>
<dbReference type="InterPro" id="IPR052007">
    <property type="entry name" value="Bud4"/>
</dbReference>
<feature type="region of interest" description="Disordered" evidence="3">
    <location>
        <begin position="786"/>
        <end position="951"/>
    </location>
</feature>
<keyword evidence="1" id="KW-0132">Cell division</keyword>
<protein>
    <submittedName>
        <fullName evidence="5">Bud site selection protein bud4</fullName>
    </submittedName>
</protein>
<feature type="compositionally biased region" description="Polar residues" evidence="3">
    <location>
        <begin position="1033"/>
        <end position="1055"/>
    </location>
</feature>
<dbReference type="FunFam" id="2.30.29.30:FF:000311">
    <property type="entry name" value="GTP binding protein (Bud4)"/>
    <property type="match status" value="1"/>
</dbReference>
<feature type="compositionally biased region" description="Basic and acidic residues" evidence="3">
    <location>
        <begin position="1254"/>
        <end position="1274"/>
    </location>
</feature>
<feature type="compositionally biased region" description="Polar residues" evidence="3">
    <location>
        <begin position="578"/>
        <end position="592"/>
    </location>
</feature>
<feature type="compositionally biased region" description="Polar residues" evidence="3">
    <location>
        <begin position="54"/>
        <end position="70"/>
    </location>
</feature>
<feature type="compositionally biased region" description="Polar residues" evidence="3">
    <location>
        <begin position="180"/>
        <end position="194"/>
    </location>
</feature>
<feature type="compositionally biased region" description="Low complexity" evidence="3">
    <location>
        <begin position="832"/>
        <end position="846"/>
    </location>
</feature>
<evidence type="ECO:0000313" key="5">
    <source>
        <dbReference type="EMBL" id="KAK0325459.1"/>
    </source>
</evidence>
<dbReference type="InterPro" id="IPR011993">
    <property type="entry name" value="PH-like_dom_sf"/>
</dbReference>
<dbReference type="GO" id="GO:0005525">
    <property type="term" value="F:GTP binding"/>
    <property type="evidence" value="ECO:0007669"/>
    <property type="project" value="TreeGrafter"/>
</dbReference>
<accession>A0AAN6G096</accession>
<name>A0AAN6G096_9PEZI</name>
<dbReference type="Proteomes" id="UP001168146">
    <property type="component" value="Unassembled WGS sequence"/>
</dbReference>
<feature type="compositionally biased region" description="Polar residues" evidence="3">
    <location>
        <begin position="77"/>
        <end position="96"/>
    </location>
</feature>
<feature type="region of interest" description="Disordered" evidence="3">
    <location>
        <begin position="180"/>
        <end position="203"/>
    </location>
</feature>
<feature type="region of interest" description="Disordered" evidence="3">
    <location>
        <begin position="1033"/>
        <end position="1116"/>
    </location>
</feature>
<dbReference type="Pfam" id="PF00169">
    <property type="entry name" value="PH"/>
    <property type="match status" value="1"/>
</dbReference>
<feature type="compositionally biased region" description="Basic and acidic residues" evidence="3">
    <location>
        <begin position="351"/>
        <end position="363"/>
    </location>
</feature>
<feature type="region of interest" description="Disordered" evidence="3">
    <location>
        <begin position="1469"/>
        <end position="1494"/>
    </location>
</feature>
<dbReference type="SMART" id="SM00233">
    <property type="entry name" value="PH"/>
    <property type="match status" value="1"/>
</dbReference>
<feature type="compositionally biased region" description="Polar residues" evidence="3">
    <location>
        <begin position="290"/>
        <end position="301"/>
    </location>
</feature>
<gene>
    <name evidence="5" type="primary">BUD4_1</name>
    <name evidence="5" type="ORF">LTR82_003742</name>
</gene>
<feature type="compositionally biased region" description="Basic and acidic residues" evidence="3">
    <location>
        <begin position="1678"/>
        <end position="1688"/>
    </location>
</feature>
<dbReference type="PANTHER" id="PTHR36100:SF1">
    <property type="entry name" value="BUD SITE SELECTION PROTEIN 4"/>
    <property type="match status" value="1"/>
</dbReference>
<evidence type="ECO:0000256" key="1">
    <source>
        <dbReference type="ARBA" id="ARBA00022618"/>
    </source>
</evidence>
<feature type="compositionally biased region" description="Polar residues" evidence="3">
    <location>
        <begin position="1624"/>
        <end position="1633"/>
    </location>
</feature>
<feature type="compositionally biased region" description="Basic and acidic residues" evidence="3">
    <location>
        <begin position="907"/>
        <end position="923"/>
    </location>
</feature>
<evidence type="ECO:0000256" key="2">
    <source>
        <dbReference type="ARBA" id="ARBA00023306"/>
    </source>
</evidence>
<feature type="region of interest" description="Disordered" evidence="3">
    <location>
        <begin position="32"/>
        <end position="127"/>
    </location>
</feature>
<reference evidence="5" key="1">
    <citation type="submission" date="2021-12" db="EMBL/GenBank/DDBJ databases">
        <title>Black yeast isolated from Biological Soil Crust.</title>
        <authorList>
            <person name="Kurbessoian T."/>
        </authorList>
    </citation>
    <scope>NUCLEOTIDE SEQUENCE</scope>
    <source>
        <strain evidence="5">CCFEE 5208</strain>
    </source>
</reference>
<feature type="compositionally biased region" description="Low complexity" evidence="3">
    <location>
        <begin position="1634"/>
        <end position="1657"/>
    </location>
</feature>
<keyword evidence="2" id="KW-0131">Cell cycle</keyword>
<feature type="compositionally biased region" description="Basic and acidic residues" evidence="3">
    <location>
        <begin position="690"/>
        <end position="699"/>
    </location>
</feature>
<evidence type="ECO:0000256" key="3">
    <source>
        <dbReference type="SAM" id="MobiDB-lite"/>
    </source>
</evidence>
<feature type="compositionally biased region" description="Low complexity" evidence="3">
    <location>
        <begin position="1096"/>
        <end position="1106"/>
    </location>
</feature>
<feature type="region of interest" description="Disordered" evidence="3">
    <location>
        <begin position="255"/>
        <end position="445"/>
    </location>
</feature>
<comment type="caution">
    <text evidence="5">The sequence shown here is derived from an EMBL/GenBank/DDBJ whole genome shotgun (WGS) entry which is preliminary data.</text>
</comment>
<dbReference type="PANTHER" id="PTHR36100">
    <property type="entry name" value="BUD SITE SELECTION PROTEIN 4"/>
    <property type="match status" value="1"/>
</dbReference>
<feature type="domain" description="PH" evidence="4">
    <location>
        <begin position="1413"/>
        <end position="1542"/>
    </location>
</feature>
<evidence type="ECO:0000259" key="4">
    <source>
        <dbReference type="PROSITE" id="PS50003"/>
    </source>
</evidence>
<feature type="compositionally biased region" description="Pro residues" evidence="3">
    <location>
        <begin position="1215"/>
        <end position="1228"/>
    </location>
</feature>